<evidence type="ECO:0000313" key="3">
    <source>
        <dbReference type="EMBL" id="RDY28028.1"/>
    </source>
</evidence>
<dbReference type="RefSeq" id="WP_094365953.1">
    <property type="nucleotide sequence ID" value="NZ_NOJY02000009.1"/>
</dbReference>
<feature type="transmembrane region" description="Helical" evidence="1">
    <location>
        <begin position="100"/>
        <end position="117"/>
    </location>
</feature>
<dbReference type="OrthoDB" id="291892at2"/>
<keyword evidence="1" id="KW-0812">Transmembrane</keyword>
<gene>
    <name evidence="3" type="ORF">CHL78_006910</name>
</gene>
<name>A0A371J5S3_9FIRM</name>
<accession>A0A371J5S3</accession>
<dbReference type="NCBIfam" id="NF037970">
    <property type="entry name" value="vanZ_1"/>
    <property type="match status" value="1"/>
</dbReference>
<proteinExistence type="predicted"/>
<feature type="transmembrane region" description="Helical" evidence="1">
    <location>
        <begin position="137"/>
        <end position="156"/>
    </location>
</feature>
<feature type="transmembrane region" description="Helical" evidence="1">
    <location>
        <begin position="76"/>
        <end position="95"/>
    </location>
</feature>
<evidence type="ECO:0000256" key="1">
    <source>
        <dbReference type="SAM" id="Phobius"/>
    </source>
</evidence>
<evidence type="ECO:0000313" key="4">
    <source>
        <dbReference type="Proteomes" id="UP000215694"/>
    </source>
</evidence>
<feature type="domain" description="VanZ-like" evidence="2">
    <location>
        <begin position="7"/>
        <end position="152"/>
    </location>
</feature>
<dbReference type="InterPro" id="IPR006976">
    <property type="entry name" value="VanZ-like"/>
</dbReference>
<dbReference type="Pfam" id="PF04892">
    <property type="entry name" value="VanZ"/>
    <property type="match status" value="1"/>
</dbReference>
<comment type="caution">
    <text evidence="3">The sequence shown here is derived from an EMBL/GenBank/DDBJ whole genome shotgun (WGS) entry which is preliminary data.</text>
</comment>
<organism evidence="3 4">
    <name type="scientific">Romboutsia weinsteinii</name>
    <dbReference type="NCBI Taxonomy" id="2020949"/>
    <lineage>
        <taxon>Bacteria</taxon>
        <taxon>Bacillati</taxon>
        <taxon>Bacillota</taxon>
        <taxon>Clostridia</taxon>
        <taxon>Peptostreptococcales</taxon>
        <taxon>Peptostreptococcaceae</taxon>
        <taxon>Romboutsia</taxon>
    </lineage>
</organism>
<evidence type="ECO:0000259" key="2">
    <source>
        <dbReference type="Pfam" id="PF04892"/>
    </source>
</evidence>
<dbReference type="AlphaFoldDB" id="A0A371J5S3"/>
<keyword evidence="1" id="KW-0472">Membrane</keyword>
<sequence>MKKVICILLLVLSMGAMYYFSSQDGRKSSEQSNKVVKAIDEVRNEVTLKDPKLISIKDKIFNKLRGYGKSFVVRKAAHFSIYACIGVSILLVIYIFLKKVTLSAIIAFILAVMYAVFDERRQLAIDGRAGSIKDVFIDSAGAFTGIFIVAIILLMGKGIWTMFSKKSEDRAS</sequence>
<dbReference type="EMBL" id="NOJY02000009">
    <property type="protein sequence ID" value="RDY28028.1"/>
    <property type="molecule type" value="Genomic_DNA"/>
</dbReference>
<keyword evidence="4" id="KW-1185">Reference proteome</keyword>
<keyword evidence="1" id="KW-1133">Transmembrane helix</keyword>
<reference evidence="3 4" key="1">
    <citation type="journal article" date="2017" name="Genome Announc.">
        <title>Draft Genome Sequence of Romboutsia weinsteinii sp. nov. Strain CCRI-19649(T) Isolated from Surface Water.</title>
        <authorList>
            <person name="Maheux A.F."/>
            <person name="Boudreau D.K."/>
            <person name="Berube E."/>
            <person name="Boissinot M."/>
            <person name="Cantin P."/>
            <person name="Raymond F."/>
            <person name="Corbeil J."/>
            <person name="Omar R.F."/>
            <person name="Bergeron M.G."/>
        </authorList>
    </citation>
    <scope>NUCLEOTIDE SEQUENCE [LARGE SCALE GENOMIC DNA]</scope>
    <source>
        <strain evidence="3 4">CCRI-19649</strain>
    </source>
</reference>
<dbReference type="Proteomes" id="UP000215694">
    <property type="component" value="Unassembled WGS sequence"/>
</dbReference>
<protein>
    <submittedName>
        <fullName evidence="3">VanZ family protein</fullName>
    </submittedName>
</protein>